<dbReference type="Gene3D" id="2.60.120.10">
    <property type="entry name" value="Jelly Rolls"/>
    <property type="match status" value="1"/>
</dbReference>
<reference evidence="2 3" key="1">
    <citation type="submission" date="2017-07" db="EMBL/GenBank/DDBJ databases">
        <authorList>
            <person name="Sun Z.S."/>
            <person name="Albrecht U."/>
            <person name="Echele G."/>
            <person name="Lee C.C."/>
        </authorList>
    </citation>
    <scope>NUCLEOTIDE SEQUENCE [LARGE SCALE GENOMIC DNA]</scope>
    <source>
        <strain evidence="3">type strain: KCTC 22618</strain>
    </source>
</reference>
<feature type="domain" description="DUF985" evidence="1">
    <location>
        <begin position="4"/>
        <end position="143"/>
    </location>
</feature>
<dbReference type="KEGG" id="tje:TJEJU_1225"/>
<dbReference type="InterPro" id="IPR011051">
    <property type="entry name" value="RmlC_Cupin_sf"/>
</dbReference>
<dbReference type="InterPro" id="IPR009327">
    <property type="entry name" value="Cupin_DUF985"/>
</dbReference>
<dbReference type="Pfam" id="PF06172">
    <property type="entry name" value="Cupin_5"/>
    <property type="match status" value="1"/>
</dbReference>
<accession>A0A238U716</accession>
<dbReference type="SUPFAM" id="SSF51182">
    <property type="entry name" value="RmlC-like cupins"/>
    <property type="match status" value="1"/>
</dbReference>
<dbReference type="InterPro" id="IPR039935">
    <property type="entry name" value="YML079W-like"/>
</dbReference>
<dbReference type="PANTHER" id="PTHR33387">
    <property type="entry name" value="RMLC-LIKE JELLY ROLL FOLD PROTEIN"/>
    <property type="match status" value="1"/>
</dbReference>
<dbReference type="Proteomes" id="UP000215214">
    <property type="component" value="Chromosome TJEJU"/>
</dbReference>
<dbReference type="CDD" id="cd06121">
    <property type="entry name" value="cupin_YML079wp"/>
    <property type="match status" value="1"/>
</dbReference>
<keyword evidence="3" id="KW-1185">Reference proteome</keyword>
<dbReference type="AlphaFoldDB" id="A0A238U716"/>
<evidence type="ECO:0000259" key="1">
    <source>
        <dbReference type="Pfam" id="PF06172"/>
    </source>
</evidence>
<dbReference type="PANTHER" id="PTHR33387:SF3">
    <property type="entry name" value="DUF985 DOMAIN-CONTAINING PROTEIN"/>
    <property type="match status" value="1"/>
</dbReference>
<dbReference type="EMBL" id="LT899436">
    <property type="protein sequence ID" value="SNR14973.1"/>
    <property type="molecule type" value="Genomic_DNA"/>
</dbReference>
<evidence type="ECO:0000313" key="2">
    <source>
        <dbReference type="EMBL" id="SNR14973.1"/>
    </source>
</evidence>
<dbReference type="OrthoDB" id="9798288at2"/>
<dbReference type="InterPro" id="IPR014710">
    <property type="entry name" value="RmlC-like_jellyroll"/>
</dbReference>
<organism evidence="2 3">
    <name type="scientific">Tenacibaculum jejuense</name>
    <dbReference type="NCBI Taxonomy" id="584609"/>
    <lineage>
        <taxon>Bacteria</taxon>
        <taxon>Pseudomonadati</taxon>
        <taxon>Bacteroidota</taxon>
        <taxon>Flavobacteriia</taxon>
        <taxon>Flavobacteriales</taxon>
        <taxon>Flavobacteriaceae</taxon>
        <taxon>Tenacibaculum</taxon>
    </lineage>
</organism>
<sequence length="166" mass="19181">MTAQQIVNKFGLTQHPEGGYFKETYRSNGIIKNENLSEIFIGDRNYSTGIYFLLTSESFSAFHKINQDEMWHFYLGTTLKLHMISPDGEYSFVRIGNDIVNNEVPQFVVPAQYWFAAEVVNENSFSFTGCTVAPGFDFNDFVLPERKVLIELFPQHEKIITRLTHH</sequence>
<evidence type="ECO:0000313" key="3">
    <source>
        <dbReference type="Proteomes" id="UP000215214"/>
    </source>
</evidence>
<gene>
    <name evidence="2" type="ORF">TJEJU_1225</name>
</gene>
<name>A0A238U716_9FLAO</name>
<dbReference type="RefSeq" id="WP_095070338.1">
    <property type="nucleotide sequence ID" value="NZ_LT899436.1"/>
</dbReference>
<proteinExistence type="predicted"/>
<protein>
    <recommendedName>
        <fullName evidence="1">DUF985 domain-containing protein</fullName>
    </recommendedName>
</protein>